<dbReference type="GO" id="GO:0016791">
    <property type="term" value="F:phosphatase activity"/>
    <property type="evidence" value="ECO:0007669"/>
    <property type="project" value="TreeGrafter"/>
</dbReference>
<protein>
    <recommendedName>
        <fullName evidence="2">Calcineurin-like phosphoesterase domain-containing protein</fullName>
    </recommendedName>
</protein>
<name>A0A073JZZ3_9BACI</name>
<dbReference type="STRING" id="574376.BAMA_18670"/>
<comment type="similarity">
    <text evidence="1">Belongs to the metallophosphoesterase superfamily. YfcE family.</text>
</comment>
<dbReference type="Proteomes" id="UP000027822">
    <property type="component" value="Unassembled WGS sequence"/>
</dbReference>
<gene>
    <name evidence="3" type="ORF">BAMA_18670</name>
</gene>
<dbReference type="OrthoDB" id="9813918at2"/>
<dbReference type="PANTHER" id="PTHR42850">
    <property type="entry name" value="METALLOPHOSPHOESTERASE"/>
    <property type="match status" value="1"/>
</dbReference>
<dbReference type="InterPro" id="IPR029052">
    <property type="entry name" value="Metallo-depent_PP-like"/>
</dbReference>
<evidence type="ECO:0000313" key="4">
    <source>
        <dbReference type="Proteomes" id="UP000027822"/>
    </source>
</evidence>
<dbReference type="Gene3D" id="3.60.21.10">
    <property type="match status" value="1"/>
</dbReference>
<evidence type="ECO:0000313" key="3">
    <source>
        <dbReference type="EMBL" id="KEK19810.1"/>
    </source>
</evidence>
<organism evidence="3 4">
    <name type="scientific">Bacillus manliponensis</name>
    <dbReference type="NCBI Taxonomy" id="574376"/>
    <lineage>
        <taxon>Bacteria</taxon>
        <taxon>Bacillati</taxon>
        <taxon>Bacillota</taxon>
        <taxon>Bacilli</taxon>
        <taxon>Bacillales</taxon>
        <taxon>Bacillaceae</taxon>
        <taxon>Bacillus</taxon>
        <taxon>Bacillus cereus group</taxon>
    </lineage>
</organism>
<dbReference type="Pfam" id="PF12850">
    <property type="entry name" value="Metallophos_2"/>
    <property type="match status" value="1"/>
</dbReference>
<keyword evidence="4" id="KW-1185">Reference proteome</keyword>
<comment type="caution">
    <text evidence="3">The sequence shown here is derived from an EMBL/GenBank/DDBJ whole genome shotgun (WGS) entry which is preliminary data.</text>
</comment>
<dbReference type="RefSeq" id="WP_034637892.1">
    <property type="nucleotide sequence ID" value="NZ_CBCSJC010000010.1"/>
</dbReference>
<accession>A0A073JZZ3</accession>
<dbReference type="AlphaFoldDB" id="A0A073JZZ3"/>
<feature type="domain" description="Calcineurin-like phosphoesterase" evidence="2">
    <location>
        <begin position="3"/>
        <end position="205"/>
    </location>
</feature>
<evidence type="ECO:0000259" key="2">
    <source>
        <dbReference type="Pfam" id="PF12850"/>
    </source>
</evidence>
<dbReference type="InterPro" id="IPR011152">
    <property type="entry name" value="Pesterase_MJ0912"/>
</dbReference>
<dbReference type="eggNOG" id="COG0639">
    <property type="taxonomic scope" value="Bacteria"/>
</dbReference>
<reference evidence="3 4" key="1">
    <citation type="submission" date="2014-06" db="EMBL/GenBank/DDBJ databases">
        <title>Draft genome sequence of Bacillus manliponensis JCM 15802 (MCCC 1A00708).</title>
        <authorList>
            <person name="Lai Q."/>
            <person name="Liu Y."/>
            <person name="Shao Z."/>
        </authorList>
    </citation>
    <scope>NUCLEOTIDE SEQUENCE [LARGE SCALE GENOMIC DNA]</scope>
    <source>
        <strain evidence="3 4">JCM 15802</strain>
    </source>
</reference>
<dbReference type="InterPro" id="IPR024654">
    <property type="entry name" value="Calcineurin-like_PHP_lpxH"/>
</dbReference>
<sequence length="248" mass="28832">MYRIAVITDIHGNAHALHAVLYDLKEKAVDHIYCLGDMIRIGPFENEVLSTLFKLENISMITGNHDEAVLALINHEPYPNSRVRVIPHHEWIASRIEKENIAKLEELPRHVTLKVYEKTLYFTHYPMSLERRRAHISEDPFDLTGMPSARNFVCMNNLKNTSLICFGHDHDIHHFSNGSAIFYNPGSLGCYNRPHARYGIIEIDKNGYRIKQQFVRYEFEGYVSSLKRLDFPRKEIVMAIYEKSEVGM</sequence>
<dbReference type="InterPro" id="IPR050126">
    <property type="entry name" value="Ap4A_hydrolase"/>
</dbReference>
<dbReference type="EMBL" id="JOTN01000005">
    <property type="protein sequence ID" value="KEK19810.1"/>
    <property type="molecule type" value="Genomic_DNA"/>
</dbReference>
<dbReference type="PANTHER" id="PTHR42850:SF2">
    <property type="entry name" value="BLL5683 PROTEIN"/>
    <property type="match status" value="1"/>
</dbReference>
<proteinExistence type="inferred from homology"/>
<dbReference type="PIRSF" id="PIRSF000883">
    <property type="entry name" value="Pesterase_MJ0912"/>
    <property type="match status" value="1"/>
</dbReference>
<evidence type="ECO:0000256" key="1">
    <source>
        <dbReference type="ARBA" id="ARBA00008950"/>
    </source>
</evidence>
<dbReference type="GO" id="GO:0005737">
    <property type="term" value="C:cytoplasm"/>
    <property type="evidence" value="ECO:0007669"/>
    <property type="project" value="TreeGrafter"/>
</dbReference>
<dbReference type="SUPFAM" id="SSF56300">
    <property type="entry name" value="Metallo-dependent phosphatases"/>
    <property type="match status" value="1"/>
</dbReference>